<sequence length="64" mass="7339">MLTRHVFSVCNDDNVIQFKVPPLRGQQLHLSLSNDATQATKHINFRPKFCARRCLKCGPRFVLA</sequence>
<reference evidence="2 3" key="1">
    <citation type="submission" date="2018-01" db="EMBL/GenBank/DDBJ databases">
        <authorList>
            <person name="Gaut B.S."/>
            <person name="Morton B.R."/>
            <person name="Clegg M.T."/>
            <person name="Duvall M.R."/>
        </authorList>
    </citation>
    <scope>NUCLEOTIDE SEQUENCE [LARGE SCALE GENOMIC DNA]</scope>
    <source>
        <strain evidence="2">Cupriavidus taiwanensis LMG 19425</strain>
        <plasmid evidence="3">Plasmid iii</plasmid>
    </source>
</reference>
<dbReference type="AlphaFoldDB" id="A0A375IW13"/>
<gene>
    <name evidence="2" type="ORF">CT19425_P50053</name>
    <name evidence="1" type="ORF">CT19425_U460020</name>
</gene>
<name>A0A375IW13_9BURK</name>
<dbReference type="Proteomes" id="UP000255505">
    <property type="component" value="Unassembled WGS sequence"/>
</dbReference>
<dbReference type="EMBL" id="OOEF01000041">
    <property type="protein sequence ID" value="SPK70261.1"/>
    <property type="molecule type" value="Genomic_DNA"/>
</dbReference>
<evidence type="ECO:0000313" key="2">
    <source>
        <dbReference type="EMBL" id="SPK77602.1"/>
    </source>
</evidence>
<geneLocation type="plasmid" evidence="2">
    <name>III</name>
</geneLocation>
<dbReference type="EMBL" id="LT991978">
    <property type="protein sequence ID" value="SPK77602.1"/>
    <property type="molecule type" value="Genomic_DNA"/>
</dbReference>
<proteinExistence type="predicted"/>
<organism evidence="2 3">
    <name type="scientific">Cupriavidus taiwanensis</name>
    <dbReference type="NCBI Taxonomy" id="164546"/>
    <lineage>
        <taxon>Bacteria</taxon>
        <taxon>Pseudomonadati</taxon>
        <taxon>Pseudomonadota</taxon>
        <taxon>Betaproteobacteria</taxon>
        <taxon>Burkholderiales</taxon>
        <taxon>Burkholderiaceae</taxon>
        <taxon>Cupriavidus</taxon>
    </lineage>
</organism>
<accession>A0A375IW13</accession>
<evidence type="ECO:0000313" key="3">
    <source>
        <dbReference type="Proteomes" id="UP000255505"/>
    </source>
</evidence>
<protein>
    <submittedName>
        <fullName evidence="2">Uncharacterized protein</fullName>
    </submittedName>
</protein>
<keyword evidence="2" id="KW-0614">Plasmid</keyword>
<dbReference type="Proteomes" id="UP000255505">
    <property type="component" value="Plasmid III"/>
</dbReference>
<evidence type="ECO:0000313" key="1">
    <source>
        <dbReference type="EMBL" id="SPK70261.1"/>
    </source>
</evidence>